<name>A0A0F9H6C4_9ZZZZ</name>
<protein>
    <submittedName>
        <fullName evidence="1">Uncharacterized protein</fullName>
    </submittedName>
</protein>
<gene>
    <name evidence="1" type="ORF">LCGC14_1823720</name>
</gene>
<reference evidence="1" key="1">
    <citation type="journal article" date="2015" name="Nature">
        <title>Complex archaea that bridge the gap between prokaryotes and eukaryotes.</title>
        <authorList>
            <person name="Spang A."/>
            <person name="Saw J.H."/>
            <person name="Jorgensen S.L."/>
            <person name="Zaremba-Niedzwiedzka K."/>
            <person name="Martijn J."/>
            <person name="Lind A.E."/>
            <person name="van Eijk R."/>
            <person name="Schleper C."/>
            <person name="Guy L."/>
            <person name="Ettema T.J."/>
        </authorList>
    </citation>
    <scope>NUCLEOTIDE SEQUENCE</scope>
</reference>
<dbReference type="AlphaFoldDB" id="A0A0F9H6C4"/>
<dbReference type="EMBL" id="LAZR01017903">
    <property type="protein sequence ID" value="KKL98511.1"/>
    <property type="molecule type" value="Genomic_DNA"/>
</dbReference>
<sequence length="154" mass="18061">MSRKDVEIEWFDDKFECNKPVSNLQVIFASMNLLGNEDESKERIVFMFDKFYNYIQKYEYAMLGFDRDLGIMAIKLVEYKIPGAYKMFDWANLLQLIPPPKSLEASMVLVTPEQFLIEFGLKHSETTAYQAEFDEEKQMLLVAIDKDKLVKTSE</sequence>
<proteinExistence type="predicted"/>
<comment type="caution">
    <text evidence="1">The sequence shown here is derived from an EMBL/GenBank/DDBJ whole genome shotgun (WGS) entry which is preliminary data.</text>
</comment>
<evidence type="ECO:0000313" key="1">
    <source>
        <dbReference type="EMBL" id="KKL98511.1"/>
    </source>
</evidence>
<accession>A0A0F9H6C4</accession>
<organism evidence="1">
    <name type="scientific">marine sediment metagenome</name>
    <dbReference type="NCBI Taxonomy" id="412755"/>
    <lineage>
        <taxon>unclassified sequences</taxon>
        <taxon>metagenomes</taxon>
        <taxon>ecological metagenomes</taxon>
    </lineage>
</organism>